<dbReference type="HOGENOM" id="CLU_1792995_0_0_5"/>
<dbReference type="EMBL" id="CP001340">
    <property type="protein sequence ID" value="AHI88569.1"/>
    <property type="molecule type" value="Genomic_DNA"/>
</dbReference>
<gene>
    <name evidence="2" type="ordered locus">CCNA_03966</name>
</gene>
<sequence length="144" mass="15661">MLVRTSICALILTMALAPQVMAQSAIARQHYMHQGVVLTPTVDIGRGRVDFQTPAQQARVERLMPQIEKAIAIKLANPKTAEFRGIRTGRYQKVMVVCGVVDSIAASGETEKRRFIARPGAASLETSENADAFRAGWKSTGCGF</sequence>
<dbReference type="Proteomes" id="UP000001364">
    <property type="component" value="Chromosome"/>
</dbReference>
<evidence type="ECO:0000313" key="2">
    <source>
        <dbReference type="EMBL" id="AHI88569.1"/>
    </source>
</evidence>
<feature type="chain" id="PRO_5002612712" evidence="1">
    <location>
        <begin position="23"/>
        <end position="144"/>
    </location>
</feature>
<keyword evidence="1" id="KW-0732">Signal</keyword>
<name>A0A0H3IZJ1_CAUVN</name>
<dbReference type="RefSeq" id="WP_024265782.1">
    <property type="nucleotide sequence ID" value="NC_011916.1"/>
</dbReference>
<evidence type="ECO:0000313" key="3">
    <source>
        <dbReference type="Proteomes" id="UP000001364"/>
    </source>
</evidence>
<keyword evidence="3" id="KW-1185">Reference proteome</keyword>
<dbReference type="AlphaFoldDB" id="A0A0H3IZJ1"/>
<proteinExistence type="predicted"/>
<protein>
    <submittedName>
        <fullName evidence="2">Uncharacterized protein</fullName>
    </submittedName>
</protein>
<dbReference type="KEGG" id="ccs:CCNA_03966"/>
<accession>A0A0H3IZJ1</accession>
<organism evidence="2 3">
    <name type="scientific">Caulobacter vibrioides (strain NA1000 / CB15N)</name>
    <name type="common">Caulobacter crescentus</name>
    <dbReference type="NCBI Taxonomy" id="565050"/>
    <lineage>
        <taxon>Bacteria</taxon>
        <taxon>Pseudomonadati</taxon>
        <taxon>Pseudomonadota</taxon>
        <taxon>Alphaproteobacteria</taxon>
        <taxon>Caulobacterales</taxon>
        <taxon>Caulobacteraceae</taxon>
        <taxon>Caulobacter</taxon>
    </lineage>
</organism>
<reference evidence="2 3" key="1">
    <citation type="journal article" date="2010" name="J. Bacteriol.">
        <title>The genetic basis of laboratory adaptation in Caulobacter crescentus.</title>
        <authorList>
            <person name="Marks M.E."/>
            <person name="Castro-Rojas C.M."/>
            <person name="Teiling C."/>
            <person name="Du L."/>
            <person name="Kapatral V."/>
            <person name="Walunas T.L."/>
            <person name="Crosson S."/>
        </authorList>
    </citation>
    <scope>NUCLEOTIDE SEQUENCE [LARGE SCALE GENOMIC DNA]</scope>
    <source>
        <strain evidence="3">NA1000 / CB15N</strain>
    </source>
</reference>
<dbReference type="GeneID" id="18668904"/>
<feature type="signal peptide" evidence="1">
    <location>
        <begin position="1"/>
        <end position="22"/>
    </location>
</feature>
<dbReference type="RefSeq" id="YP_009020538.1">
    <property type="nucleotide sequence ID" value="NC_011916.1"/>
</dbReference>
<evidence type="ECO:0000256" key="1">
    <source>
        <dbReference type="SAM" id="SignalP"/>
    </source>
</evidence>
<dbReference type="OrthoDB" id="7193195at2"/>